<gene>
    <name evidence="1" type="ORF">SAMN05444581_11093</name>
</gene>
<dbReference type="Proteomes" id="UP000198755">
    <property type="component" value="Unassembled WGS sequence"/>
</dbReference>
<evidence type="ECO:0000313" key="1">
    <source>
        <dbReference type="EMBL" id="SFK55646.1"/>
    </source>
</evidence>
<sequence>MNEVFLTLEQYSAARRKIESVFNVERQLPEQVFKSPYRFHLLREFEFAMDDLLEILRKSHSPFAADTF</sequence>
<protein>
    <submittedName>
        <fullName evidence="1">Uncharacterized protein</fullName>
    </submittedName>
</protein>
<organism evidence="1 2">
    <name type="scientific">Methylocapsa palsarum</name>
    <dbReference type="NCBI Taxonomy" id="1612308"/>
    <lineage>
        <taxon>Bacteria</taxon>
        <taxon>Pseudomonadati</taxon>
        <taxon>Pseudomonadota</taxon>
        <taxon>Alphaproteobacteria</taxon>
        <taxon>Hyphomicrobiales</taxon>
        <taxon>Beijerinckiaceae</taxon>
        <taxon>Methylocapsa</taxon>
    </lineage>
</organism>
<dbReference type="EMBL" id="FOSN01000010">
    <property type="protein sequence ID" value="SFK55646.1"/>
    <property type="molecule type" value="Genomic_DNA"/>
</dbReference>
<reference evidence="1 2" key="1">
    <citation type="submission" date="2016-10" db="EMBL/GenBank/DDBJ databases">
        <authorList>
            <person name="de Groot N.N."/>
        </authorList>
    </citation>
    <scope>NUCLEOTIDE SEQUENCE [LARGE SCALE GENOMIC DNA]</scope>
    <source>
        <strain evidence="1 2">NE2</strain>
    </source>
</reference>
<evidence type="ECO:0000313" key="2">
    <source>
        <dbReference type="Proteomes" id="UP000198755"/>
    </source>
</evidence>
<name>A0A1I4AIT6_9HYPH</name>
<keyword evidence="2" id="KW-1185">Reference proteome</keyword>
<proteinExistence type="predicted"/>
<dbReference type="STRING" id="1612308.SAMN05444581_11093"/>
<dbReference type="AlphaFoldDB" id="A0A1I4AIT6"/>
<accession>A0A1I4AIT6</accession>